<keyword evidence="6" id="KW-0906">Nuclear pore complex</keyword>
<evidence type="ECO:0000256" key="2">
    <source>
        <dbReference type="ARBA" id="ARBA00022448"/>
    </source>
</evidence>
<evidence type="ECO:0000256" key="8">
    <source>
        <dbReference type="SAM" id="Coils"/>
    </source>
</evidence>
<comment type="caution">
    <text evidence="10">The sequence shown here is derived from an EMBL/GenBank/DDBJ whole genome shotgun (WGS) entry which is preliminary data.</text>
</comment>
<evidence type="ECO:0000256" key="7">
    <source>
        <dbReference type="ARBA" id="ARBA00023242"/>
    </source>
</evidence>
<keyword evidence="3" id="KW-0509">mRNA transport</keyword>
<dbReference type="PROSITE" id="PS51269">
    <property type="entry name" value="COMM"/>
    <property type="match status" value="1"/>
</dbReference>
<comment type="subcellular location">
    <subcellularLocation>
        <location evidence="1">Nucleus</location>
        <location evidence="1">Nuclear pore complex</location>
    </subcellularLocation>
</comment>
<feature type="coiled-coil region" evidence="8">
    <location>
        <begin position="791"/>
        <end position="818"/>
    </location>
</feature>
<evidence type="ECO:0000259" key="9">
    <source>
        <dbReference type="PROSITE" id="PS51269"/>
    </source>
</evidence>
<organism evidence="10 11">
    <name type="scientific">Mucor flavus</name>
    <dbReference type="NCBI Taxonomy" id="439312"/>
    <lineage>
        <taxon>Eukaryota</taxon>
        <taxon>Fungi</taxon>
        <taxon>Fungi incertae sedis</taxon>
        <taxon>Mucoromycota</taxon>
        <taxon>Mucoromycotina</taxon>
        <taxon>Mucoromycetes</taxon>
        <taxon>Mucorales</taxon>
        <taxon>Mucorineae</taxon>
        <taxon>Mucoraceae</taxon>
        <taxon>Mucor</taxon>
    </lineage>
</organism>
<keyword evidence="4" id="KW-0653">Protein transport</keyword>
<evidence type="ECO:0000256" key="1">
    <source>
        <dbReference type="ARBA" id="ARBA00004567"/>
    </source>
</evidence>
<dbReference type="Pfam" id="PF10168">
    <property type="entry name" value="Nup88"/>
    <property type="match status" value="2"/>
</dbReference>
<dbReference type="EMBL" id="BAABUK010000044">
    <property type="protein sequence ID" value="GAA5817570.1"/>
    <property type="molecule type" value="Genomic_DNA"/>
</dbReference>
<sequence length="823" mass="94105">MNYVQDSWLDSLVKHSIFDLTQQEKQSLTYLKESQTRQQPVIDFILQHHNRIIAQRENDLFVAIGSQIRVINLTEFKDAWMEASREANEEQLELSDNWIHSVPYKVLDTPEINFYIDALLPNSNGRLLSVAGQSQLVIVCLPRQGFSDVSLSRKKVDCRTLSIGTKYYSTYKNEVIKVQWHPLSETRTHIVVLGSDNTLRMFDISKDIDEPEQEFDLSPVSTQKQVTNTRGGFSFDDDDHDGEEDAVTFSVGGTSQDQSGWEPFTIFYGLRNGHLYSICPVIPYKSTVRRNHLETLSCLSRVKYEQVKRTNKPLSMLFELHSDWIRYLFESAKVAQNLDNDALTVTSSKEHMPYAIKRQGPFLTNHTVSLADGIQVTDILYITVDVINMVALALNNGSVRNYIIGSEIDAQWQLPVTNAQHTWEKELALLLSESDFLPRASLYETINLNSGHLPPFQRVSLTHDPLYSDTYYAYHAGGVHAISTNQWIKQLVKLNRSIENGVQAEQSISDWLNQKQTSKVRLLVNSSPFKDGFVPIVGLVMITDIYLSYSLLCLTDDYRLVTRGLSMRRELSKNDGSEKEAIQQQLKSVAGDSETGYQPLLSLPAFQIPTQLDNLPKQPKIVVPANMGGSKELVITDESLLFFSKSSEQFRNETFELKKAAITIDKRLTIQQKEFERQVSTLRDLYDRLQVVRSNDAKVAQEKKLKELHQTHAKLRLRIDEQLHKLMNTYQPDLSNEEKEWVNKLEDLSKQIDGDSGYVARIQQLRSQFEQLEVSDEPVKTLVPNINATQLNNVLRSLNEQKSSISDLEHRFQNLRTKLPVTA</sequence>
<dbReference type="InterPro" id="IPR017920">
    <property type="entry name" value="COMM"/>
</dbReference>
<evidence type="ECO:0000313" key="10">
    <source>
        <dbReference type="EMBL" id="GAA5817570.1"/>
    </source>
</evidence>
<feature type="domain" description="COMM" evidence="9">
    <location>
        <begin position="744"/>
        <end position="809"/>
    </location>
</feature>
<evidence type="ECO:0000256" key="6">
    <source>
        <dbReference type="ARBA" id="ARBA00023132"/>
    </source>
</evidence>
<dbReference type="PANTHER" id="PTHR13257">
    <property type="entry name" value="NUCLEOPORIN NUP84-RELATED"/>
    <property type="match status" value="1"/>
</dbReference>
<evidence type="ECO:0000256" key="5">
    <source>
        <dbReference type="ARBA" id="ARBA00023010"/>
    </source>
</evidence>
<keyword evidence="2" id="KW-0813">Transport</keyword>
<dbReference type="Proteomes" id="UP001473302">
    <property type="component" value="Unassembled WGS sequence"/>
</dbReference>
<keyword evidence="8" id="KW-0175">Coiled coil</keyword>
<accession>A0ABP9ZEL9</accession>
<name>A0ABP9ZEL9_9FUNG</name>
<gene>
    <name evidence="10" type="ORF">MFLAVUS_011118</name>
</gene>
<reference evidence="10 11" key="1">
    <citation type="submission" date="2024-04" db="EMBL/GenBank/DDBJ databases">
        <title>genome sequences of Mucor flavus KT1a and Helicostylum pulchrum KT1b strains isolated from the surface of a dry-aged beef.</title>
        <authorList>
            <person name="Toyotome T."/>
            <person name="Hosono M."/>
            <person name="Torimaru M."/>
            <person name="Fukuda K."/>
            <person name="Mikami N."/>
        </authorList>
    </citation>
    <scope>NUCLEOTIDE SEQUENCE [LARGE SCALE GENOMIC DNA]</scope>
    <source>
        <strain evidence="10 11">KT1a</strain>
    </source>
</reference>
<dbReference type="PANTHER" id="PTHR13257:SF0">
    <property type="entry name" value="NUCLEAR PORE COMPLEX PROTEIN NUP88"/>
    <property type="match status" value="1"/>
</dbReference>
<evidence type="ECO:0000313" key="11">
    <source>
        <dbReference type="Proteomes" id="UP001473302"/>
    </source>
</evidence>
<keyword evidence="5" id="KW-0811">Translocation</keyword>
<evidence type="ECO:0000256" key="3">
    <source>
        <dbReference type="ARBA" id="ARBA00022816"/>
    </source>
</evidence>
<feature type="coiled-coil region" evidence="8">
    <location>
        <begin position="698"/>
        <end position="725"/>
    </location>
</feature>
<evidence type="ECO:0000256" key="4">
    <source>
        <dbReference type="ARBA" id="ARBA00022927"/>
    </source>
</evidence>
<dbReference type="InterPro" id="IPR019321">
    <property type="entry name" value="Nucleoporin_Nup88"/>
</dbReference>
<dbReference type="InterPro" id="IPR037700">
    <property type="entry name" value="NUP88/NUP82"/>
</dbReference>
<proteinExistence type="predicted"/>
<protein>
    <recommendedName>
        <fullName evidence="9">COMM domain-containing protein</fullName>
    </recommendedName>
</protein>
<keyword evidence="7" id="KW-0539">Nucleus</keyword>
<keyword evidence="11" id="KW-1185">Reference proteome</keyword>